<dbReference type="InParanoid" id="A0A6I9SJC5"/>
<evidence type="ECO:0000313" key="21">
    <source>
        <dbReference type="RefSeq" id="XP_011069626.2"/>
    </source>
</evidence>
<evidence type="ECO:0000256" key="13">
    <source>
        <dbReference type="ARBA" id="ARBA00023157"/>
    </source>
</evidence>
<keyword evidence="8" id="KW-0547">Nucleotide-binding</keyword>
<keyword evidence="12" id="KW-0472">Membrane</keyword>
<keyword evidence="5" id="KW-0812">Transmembrane</keyword>
<dbReference type="Pfam" id="PF07714">
    <property type="entry name" value="PK_Tyr_Ser-Thr"/>
    <property type="match status" value="1"/>
</dbReference>
<dbReference type="SUPFAM" id="SSF56112">
    <property type="entry name" value="Protein kinase-like (PK-like)"/>
    <property type="match status" value="1"/>
</dbReference>
<evidence type="ECO:0000256" key="3">
    <source>
        <dbReference type="ARBA" id="ARBA00022536"/>
    </source>
</evidence>
<keyword evidence="10" id="KW-0067">ATP-binding</keyword>
<evidence type="ECO:0000256" key="9">
    <source>
        <dbReference type="ARBA" id="ARBA00022777"/>
    </source>
</evidence>
<evidence type="ECO:0000256" key="2">
    <source>
        <dbReference type="ARBA" id="ARBA00022527"/>
    </source>
</evidence>
<dbReference type="PROSITE" id="PS01187">
    <property type="entry name" value="EGF_CA"/>
    <property type="match status" value="1"/>
</dbReference>
<evidence type="ECO:0000256" key="8">
    <source>
        <dbReference type="ARBA" id="ARBA00022741"/>
    </source>
</evidence>
<dbReference type="PANTHER" id="PTHR27005">
    <property type="entry name" value="WALL-ASSOCIATED RECEPTOR KINASE-LIKE 21"/>
    <property type="match status" value="1"/>
</dbReference>
<gene>
    <name evidence="21" type="primary">LOC105155449</name>
</gene>
<keyword evidence="21" id="KW-0675">Receptor</keyword>
<keyword evidence="13 15" id="KW-1015">Disulfide bond</keyword>
<dbReference type="Gene3D" id="3.30.200.20">
    <property type="entry name" value="Phosphorylase Kinase, domain 1"/>
    <property type="match status" value="1"/>
</dbReference>
<dbReference type="GO" id="GO:0005524">
    <property type="term" value="F:ATP binding"/>
    <property type="evidence" value="ECO:0007669"/>
    <property type="project" value="UniProtKB-KW"/>
</dbReference>
<dbReference type="PANTHER" id="PTHR27005:SF315">
    <property type="entry name" value="PROTEIN KINASE DOMAIN-CONTAINING PROTEIN"/>
    <property type="match status" value="1"/>
</dbReference>
<dbReference type="SUPFAM" id="SSF57196">
    <property type="entry name" value="EGF/Laminin"/>
    <property type="match status" value="1"/>
</dbReference>
<dbReference type="GeneID" id="105155449"/>
<dbReference type="KEGG" id="sind:105155449"/>
<dbReference type="PROSITE" id="PS50011">
    <property type="entry name" value="PROTEIN_KINASE_DOM"/>
    <property type="match status" value="1"/>
</dbReference>
<feature type="domain" description="Protein kinase" evidence="18">
    <location>
        <begin position="405"/>
        <end position="681"/>
    </location>
</feature>
<evidence type="ECO:0000256" key="15">
    <source>
        <dbReference type="PROSITE-ProRule" id="PRU00076"/>
    </source>
</evidence>
<keyword evidence="14" id="KW-0325">Glycoprotein</keyword>
<dbReference type="Gene3D" id="1.10.510.10">
    <property type="entry name" value="Transferase(Phosphotransferase) domain 1"/>
    <property type="match status" value="1"/>
</dbReference>
<dbReference type="GO" id="GO:0004674">
    <property type="term" value="F:protein serine/threonine kinase activity"/>
    <property type="evidence" value="ECO:0007669"/>
    <property type="project" value="UniProtKB-KW"/>
</dbReference>
<feature type="chain" id="PRO_5026685273" evidence="17">
    <location>
        <begin position="20"/>
        <end position="710"/>
    </location>
</feature>
<protein>
    <submittedName>
        <fullName evidence="21">Wall-associated receptor kinase 2</fullName>
    </submittedName>
</protein>
<keyword evidence="3 15" id="KW-0245">EGF-like domain</keyword>
<dbReference type="Pfam" id="PF13947">
    <property type="entry name" value="GUB_WAK_bind"/>
    <property type="match status" value="1"/>
</dbReference>
<dbReference type="Gramene" id="SIN_1013285.t">
    <property type="protein sequence ID" value="SIN_1013285.t"/>
    <property type="gene ID" value="SIN_1013285"/>
</dbReference>
<dbReference type="InterPro" id="IPR001245">
    <property type="entry name" value="Ser-Thr/Tyr_kinase_cat_dom"/>
</dbReference>
<dbReference type="InterPro" id="IPR045274">
    <property type="entry name" value="WAK-like"/>
</dbReference>
<dbReference type="OrthoDB" id="283575at2759"/>
<comment type="subcellular location">
    <subcellularLocation>
        <location evidence="1">Membrane</location>
        <topology evidence="1">Single-pass type I membrane protein</topology>
    </subcellularLocation>
</comment>
<dbReference type="FunFam" id="2.10.25.10:FF:000628">
    <property type="entry name" value="Wall-associated receptor kinase 2"/>
    <property type="match status" value="1"/>
</dbReference>
<dbReference type="Pfam" id="PF08488">
    <property type="entry name" value="WAK"/>
    <property type="match status" value="1"/>
</dbReference>
<dbReference type="AlphaFoldDB" id="A0A6I9SJC5"/>
<dbReference type="GO" id="GO:0030247">
    <property type="term" value="F:polysaccharide binding"/>
    <property type="evidence" value="ECO:0007669"/>
    <property type="project" value="InterPro"/>
</dbReference>
<evidence type="ECO:0000256" key="4">
    <source>
        <dbReference type="ARBA" id="ARBA00022679"/>
    </source>
</evidence>
<evidence type="ECO:0000256" key="1">
    <source>
        <dbReference type="ARBA" id="ARBA00004479"/>
    </source>
</evidence>
<dbReference type="CDD" id="cd00054">
    <property type="entry name" value="EGF_CA"/>
    <property type="match status" value="1"/>
</dbReference>
<proteinExistence type="predicted"/>
<evidence type="ECO:0000256" key="6">
    <source>
        <dbReference type="ARBA" id="ARBA00022729"/>
    </source>
</evidence>
<dbReference type="SMR" id="A0A6I9SJC5"/>
<accession>A0A6I9SJC5</accession>
<evidence type="ECO:0000259" key="18">
    <source>
        <dbReference type="PROSITE" id="PS50011"/>
    </source>
</evidence>
<keyword evidence="9 21" id="KW-0418">Kinase</keyword>
<keyword evidence="4" id="KW-0808">Transferase</keyword>
<keyword evidence="7" id="KW-0677">Repeat</keyword>
<dbReference type="PROSITE" id="PS50026">
    <property type="entry name" value="EGF_3"/>
    <property type="match status" value="1"/>
</dbReference>
<dbReference type="InterPro" id="IPR013695">
    <property type="entry name" value="WAK"/>
</dbReference>
<dbReference type="PROSITE" id="PS00010">
    <property type="entry name" value="ASX_HYDROXYL"/>
    <property type="match status" value="1"/>
</dbReference>
<dbReference type="GO" id="GO:0005509">
    <property type="term" value="F:calcium ion binding"/>
    <property type="evidence" value="ECO:0007669"/>
    <property type="project" value="InterPro"/>
</dbReference>
<keyword evidence="11" id="KW-1133">Transmembrane helix</keyword>
<dbReference type="GO" id="GO:0005886">
    <property type="term" value="C:plasma membrane"/>
    <property type="evidence" value="ECO:0007669"/>
    <property type="project" value="TreeGrafter"/>
</dbReference>
<dbReference type="InterPro" id="IPR000719">
    <property type="entry name" value="Prot_kinase_dom"/>
</dbReference>
<dbReference type="InterPro" id="IPR000152">
    <property type="entry name" value="EGF-type_Asp/Asn_hydroxyl_site"/>
</dbReference>
<evidence type="ECO:0000256" key="11">
    <source>
        <dbReference type="ARBA" id="ARBA00022989"/>
    </source>
</evidence>
<feature type="domain" description="EGF-like" evidence="19">
    <location>
        <begin position="285"/>
        <end position="317"/>
    </location>
</feature>
<dbReference type="RefSeq" id="XP_011069626.2">
    <property type="nucleotide sequence ID" value="XM_011071324.2"/>
</dbReference>
<dbReference type="InterPro" id="IPR018097">
    <property type="entry name" value="EGF_Ca-bd_CS"/>
</dbReference>
<comment type="caution">
    <text evidence="15">Lacks conserved residue(s) required for the propagation of feature annotation.</text>
</comment>
<feature type="disulfide bond" evidence="15">
    <location>
        <begin position="289"/>
        <end position="299"/>
    </location>
</feature>
<feature type="region of interest" description="Disordered" evidence="16">
    <location>
        <begin position="688"/>
        <end position="710"/>
    </location>
</feature>
<dbReference type="InterPro" id="IPR011009">
    <property type="entry name" value="Kinase-like_dom_sf"/>
</dbReference>
<dbReference type="InterPro" id="IPR025287">
    <property type="entry name" value="WAK_GUB"/>
</dbReference>
<dbReference type="SMART" id="SM00179">
    <property type="entry name" value="EGF_CA"/>
    <property type="match status" value="1"/>
</dbReference>
<keyword evidence="20" id="KW-1185">Reference proteome</keyword>
<reference evidence="21" key="1">
    <citation type="submission" date="2025-08" db="UniProtKB">
        <authorList>
            <consortium name="RefSeq"/>
        </authorList>
    </citation>
    <scope>IDENTIFICATION</scope>
</reference>
<evidence type="ECO:0000256" key="5">
    <source>
        <dbReference type="ARBA" id="ARBA00022692"/>
    </source>
</evidence>
<evidence type="ECO:0000256" key="10">
    <source>
        <dbReference type="ARBA" id="ARBA00022840"/>
    </source>
</evidence>
<dbReference type="InterPro" id="IPR000742">
    <property type="entry name" value="EGF"/>
</dbReference>
<evidence type="ECO:0000256" key="14">
    <source>
        <dbReference type="ARBA" id="ARBA00023180"/>
    </source>
</evidence>
<feature type="signal peptide" evidence="17">
    <location>
        <begin position="1"/>
        <end position="19"/>
    </location>
</feature>
<keyword evidence="6 17" id="KW-0732">Signal</keyword>
<name>A0A6I9SJC5_SESIN</name>
<sequence length="710" mass="78398">MMYQLILATMMLLATEINSAPPPEPGCPTSCGNLTIPYPFGTSHHCSHDNSFLINCNHSYNPPKLFLNSSSIEVLDISLDGSLKVASFIASDCYDKSGAQISGTVSELTLSKFLISSTRNKFIAIGCDTYALVEGSDEWKQMSAGCVSWCDSIESVVNGTCFGIGCCQTSIPNGVKDFLVDIRSFRNHTRVKSFNPCGYAFVVEAKAFEFSSSDLKNLQNRKTVPVVLDWTLGNITCQEARKNVSSFACRANHSECVDSSTGLGYRCNCFTGFLGNPYLVDGCEDIDECDTLKPCEGTCTNLEGSYSCSCPKGFEGDGKKDGSGCHRKSKINGSTLFYVVSGFTVPAVGSSWIFWRRKQKKVVKLRQDLFRRNGGLLLKYMLSRQTTLFTIFTAEDLKEATNNYDENRIHRGQCNSGITYEGILADRSNLKVLIKKCHAVDGDCVEVFVHNVAILSRIQHRNVVRMIGCCLETQVPLLVYEFITSDTLHDCVHNDARARFLSWDIRLRIAAETARAVLYLHSETAPAQIIHGNVNSSSILLTHDYTVKIHLDPNIGLMTSPQDAASHSVVGTIGYLDPEFCLCGHLTVKSDVYSFGVVLAELLTGEKAVSFERPQGEEHLATYFVSSPRDNLVRILDARLVSEGRIEQLTEVAELAKRCLSHSSVDRPSMREAAVTLDNVISMTSFSTTISPNSSQQTTTRRVVRRNRSF</sequence>
<organism evidence="20 21">
    <name type="scientific">Sesamum indicum</name>
    <name type="common">Oriental sesame</name>
    <name type="synonym">Sesamum orientale</name>
    <dbReference type="NCBI Taxonomy" id="4182"/>
    <lineage>
        <taxon>Eukaryota</taxon>
        <taxon>Viridiplantae</taxon>
        <taxon>Streptophyta</taxon>
        <taxon>Embryophyta</taxon>
        <taxon>Tracheophyta</taxon>
        <taxon>Spermatophyta</taxon>
        <taxon>Magnoliopsida</taxon>
        <taxon>eudicotyledons</taxon>
        <taxon>Gunneridae</taxon>
        <taxon>Pentapetalae</taxon>
        <taxon>asterids</taxon>
        <taxon>lamiids</taxon>
        <taxon>Lamiales</taxon>
        <taxon>Pedaliaceae</taxon>
        <taxon>Sesamum</taxon>
    </lineage>
</organism>
<dbReference type="Pfam" id="PF07645">
    <property type="entry name" value="EGF_CA"/>
    <property type="match status" value="1"/>
</dbReference>
<evidence type="ECO:0000259" key="19">
    <source>
        <dbReference type="PROSITE" id="PS50026"/>
    </source>
</evidence>
<evidence type="ECO:0000256" key="12">
    <source>
        <dbReference type="ARBA" id="ARBA00023136"/>
    </source>
</evidence>
<dbReference type="SMART" id="SM00181">
    <property type="entry name" value="EGF"/>
    <property type="match status" value="2"/>
</dbReference>
<keyword evidence="2" id="KW-0723">Serine/threonine-protein kinase</keyword>
<dbReference type="Proteomes" id="UP000504604">
    <property type="component" value="Linkage group LG2"/>
</dbReference>
<dbReference type="InterPro" id="IPR001881">
    <property type="entry name" value="EGF-like_Ca-bd_dom"/>
</dbReference>
<evidence type="ECO:0000256" key="7">
    <source>
        <dbReference type="ARBA" id="ARBA00022737"/>
    </source>
</evidence>
<dbReference type="FunFam" id="2.10.25.10:FF:000038">
    <property type="entry name" value="Fibrillin 2"/>
    <property type="match status" value="1"/>
</dbReference>
<evidence type="ECO:0000256" key="17">
    <source>
        <dbReference type="SAM" id="SignalP"/>
    </source>
</evidence>
<evidence type="ECO:0000313" key="20">
    <source>
        <dbReference type="Proteomes" id="UP000504604"/>
    </source>
</evidence>
<evidence type="ECO:0000256" key="16">
    <source>
        <dbReference type="SAM" id="MobiDB-lite"/>
    </source>
</evidence>
<dbReference type="GO" id="GO:0007166">
    <property type="term" value="P:cell surface receptor signaling pathway"/>
    <property type="evidence" value="ECO:0007669"/>
    <property type="project" value="InterPro"/>
</dbReference>
<dbReference type="InterPro" id="IPR049883">
    <property type="entry name" value="NOTCH1_EGF-like"/>
</dbReference>
<dbReference type="Gene3D" id="2.10.25.10">
    <property type="entry name" value="Laminin"/>
    <property type="match status" value="2"/>
</dbReference>